<feature type="domain" description="CusB-like beta-barrel" evidence="8">
    <location>
        <begin position="281"/>
        <end position="355"/>
    </location>
</feature>
<dbReference type="SUPFAM" id="SSF111369">
    <property type="entry name" value="HlyD-like secretion proteins"/>
    <property type="match status" value="1"/>
</dbReference>
<protein>
    <recommendedName>
        <fullName evidence="12">Efflux RND transporter periplasmic adaptor subunit</fullName>
    </recommendedName>
</protein>
<comment type="similarity">
    <text evidence="1">Belongs to the membrane fusion protein (MFP) (TC 8.A.1) family.</text>
</comment>
<gene>
    <name evidence="10" type="ORF">GCM10011503_33120</name>
</gene>
<evidence type="ECO:0000259" key="7">
    <source>
        <dbReference type="Pfam" id="PF25919"/>
    </source>
</evidence>
<feature type="domain" description="CzcB-like C-terminal circularly permuted SH3-like" evidence="9">
    <location>
        <begin position="363"/>
        <end position="422"/>
    </location>
</feature>
<keyword evidence="2" id="KW-0813">Transport</keyword>
<feature type="signal peptide" evidence="4">
    <location>
        <begin position="1"/>
        <end position="18"/>
    </location>
</feature>
<evidence type="ECO:0000256" key="4">
    <source>
        <dbReference type="SAM" id="SignalP"/>
    </source>
</evidence>
<dbReference type="Pfam" id="PF19335">
    <property type="entry name" value="HMBD"/>
    <property type="match status" value="1"/>
</dbReference>
<dbReference type="PANTHER" id="PTHR30097">
    <property type="entry name" value="CATION EFFLUX SYSTEM PROTEIN CUSB"/>
    <property type="match status" value="1"/>
</dbReference>
<evidence type="ECO:0000259" key="6">
    <source>
        <dbReference type="Pfam" id="PF25869"/>
    </source>
</evidence>
<dbReference type="InterPro" id="IPR058792">
    <property type="entry name" value="Beta-barrel_RND_2"/>
</dbReference>
<dbReference type="PANTHER" id="PTHR30097:SF15">
    <property type="entry name" value="CATION EFFLUX SYSTEM PROTEIN CUSB"/>
    <property type="match status" value="1"/>
</dbReference>
<dbReference type="InterPro" id="IPR051909">
    <property type="entry name" value="MFP_Cation_Efflux"/>
</dbReference>
<evidence type="ECO:0000256" key="3">
    <source>
        <dbReference type="SAM" id="MobiDB-lite"/>
    </source>
</evidence>
<dbReference type="InterPro" id="IPR058649">
    <property type="entry name" value="CzcB_C"/>
</dbReference>
<dbReference type="RefSeq" id="WP_034827472.1">
    <property type="nucleotide sequence ID" value="NZ_BMKF01000004.1"/>
</dbReference>
<reference evidence="11" key="1">
    <citation type="journal article" date="2019" name="Int. J. Syst. Evol. Microbiol.">
        <title>The Global Catalogue of Microorganisms (GCM) 10K type strain sequencing project: providing services to taxonomists for standard genome sequencing and annotation.</title>
        <authorList>
            <consortium name="The Broad Institute Genomics Platform"/>
            <consortium name="The Broad Institute Genome Sequencing Center for Infectious Disease"/>
            <person name="Wu L."/>
            <person name="Ma J."/>
        </authorList>
    </citation>
    <scope>NUCLEOTIDE SEQUENCE [LARGE SCALE GENOMIC DNA]</scope>
    <source>
        <strain evidence="11">CGMCC 1.15928</strain>
    </source>
</reference>
<dbReference type="Gene3D" id="2.40.420.20">
    <property type="match status" value="1"/>
</dbReference>
<evidence type="ECO:0000256" key="2">
    <source>
        <dbReference type="ARBA" id="ARBA00022448"/>
    </source>
</evidence>
<evidence type="ECO:0008006" key="12">
    <source>
        <dbReference type="Google" id="ProtNLM"/>
    </source>
</evidence>
<keyword evidence="4" id="KW-0732">Signal</keyword>
<accession>A0ABQ1JY25</accession>
<dbReference type="InterPro" id="IPR058791">
    <property type="entry name" value="3HB_CusB"/>
</dbReference>
<dbReference type="Pfam" id="PF25975">
    <property type="entry name" value="CzcB_C"/>
    <property type="match status" value="1"/>
</dbReference>
<dbReference type="InterPro" id="IPR058790">
    <property type="entry name" value="BSH_CusB"/>
</dbReference>
<evidence type="ECO:0000259" key="5">
    <source>
        <dbReference type="Pfam" id="PF19335"/>
    </source>
</evidence>
<dbReference type="InterPro" id="IPR045800">
    <property type="entry name" value="HMBD"/>
</dbReference>
<dbReference type="Gene3D" id="2.40.50.100">
    <property type="match status" value="1"/>
</dbReference>
<organism evidence="10 11">
    <name type="scientific">Henriciella pelagia</name>
    <dbReference type="NCBI Taxonomy" id="1977912"/>
    <lineage>
        <taxon>Bacteria</taxon>
        <taxon>Pseudomonadati</taxon>
        <taxon>Pseudomonadota</taxon>
        <taxon>Alphaproteobacteria</taxon>
        <taxon>Hyphomonadales</taxon>
        <taxon>Hyphomonadaceae</taxon>
        <taxon>Henriciella</taxon>
    </lineage>
</organism>
<dbReference type="Pfam" id="PF25919">
    <property type="entry name" value="BSH_CusB"/>
    <property type="match status" value="1"/>
</dbReference>
<dbReference type="InterPro" id="IPR006143">
    <property type="entry name" value="RND_pump_MFP"/>
</dbReference>
<dbReference type="PROSITE" id="PS51257">
    <property type="entry name" value="PROKAR_LIPOPROTEIN"/>
    <property type="match status" value="1"/>
</dbReference>
<feature type="domain" description="CusB-like barrel-sandwich hybrid" evidence="7">
    <location>
        <begin position="164"/>
        <end position="276"/>
    </location>
</feature>
<keyword evidence="11" id="KW-1185">Reference proteome</keyword>
<dbReference type="Proteomes" id="UP000628854">
    <property type="component" value="Unassembled WGS sequence"/>
</dbReference>
<evidence type="ECO:0000259" key="8">
    <source>
        <dbReference type="Pfam" id="PF25954"/>
    </source>
</evidence>
<feature type="domain" description="CusB-like three alpha-helical bundle" evidence="6">
    <location>
        <begin position="195"/>
        <end position="241"/>
    </location>
</feature>
<dbReference type="Gene3D" id="2.40.30.170">
    <property type="match status" value="1"/>
</dbReference>
<name>A0ABQ1JY25_9PROT</name>
<proteinExistence type="inferred from homology"/>
<dbReference type="NCBIfam" id="TIGR01730">
    <property type="entry name" value="RND_mfp"/>
    <property type="match status" value="1"/>
</dbReference>
<feature type="region of interest" description="Disordered" evidence="3">
    <location>
        <begin position="578"/>
        <end position="620"/>
    </location>
</feature>
<sequence length="620" mass="66592">MKKTFLIMGTASAALLLAACGAPGGSPGGQGEKPNASSETQRYTCPMHPHYISTDPDGTCPICGMDLVPADKTQEPTSSTGEILYYKHPMGKPDTSPVPKKDSMGMDYIPVYADDTGSGVAVSPEMIQTMGIRTSPAETRDFSRVLRAFGTVETNERLENVTVSRLEGWIENLAVNAEGDTVRPGSLLYRIYSPDLIAAQKDYLNSFRIGNEARIASVRQRLRSLGMQNAAIDRLTETRQVIERVPVYAEAGGTVAELQVRNGDYVKPGTPILRLQSYADVWVIASVPESDLPLVETGMQAELDFPSAPDAPGKGQVDYIYPTIDPKTRTADVRIEVDNVSGYLRPGAYADIRLNIGGRPRLSVPSEAILLGSEGARVVIAEGNGRFSGRAVQTGISANGRTEILSGLESGDMVVASGQFLLDSEANLKEGLAKLEAPDASAASPETPLSDIPVDSKALAEIDHFTDMALYFHEALRDGYDIDPLFVDPALALVPVLRDRYANTKLAPVMDATQTALAAAQDATDREDLATQLSDLVEALKPWLLEGAPQHYSEAGLVLYRDTATGRYWLQEEAKPANPYSADGAERIDWPNPMAGMSMTTNDGETGADQAPGHSGDSHD</sequence>
<dbReference type="Pfam" id="PF25954">
    <property type="entry name" value="Beta-barrel_RND_2"/>
    <property type="match status" value="1"/>
</dbReference>
<evidence type="ECO:0000259" key="9">
    <source>
        <dbReference type="Pfam" id="PF25975"/>
    </source>
</evidence>
<feature type="domain" description="Heavy metal binding" evidence="5">
    <location>
        <begin position="43"/>
        <end position="70"/>
    </location>
</feature>
<evidence type="ECO:0000256" key="1">
    <source>
        <dbReference type="ARBA" id="ARBA00009477"/>
    </source>
</evidence>
<evidence type="ECO:0000313" key="10">
    <source>
        <dbReference type="EMBL" id="GGB81733.1"/>
    </source>
</evidence>
<feature type="chain" id="PRO_5046887989" description="Efflux RND transporter periplasmic adaptor subunit" evidence="4">
    <location>
        <begin position="19"/>
        <end position="620"/>
    </location>
</feature>
<dbReference type="Pfam" id="PF25869">
    <property type="entry name" value="3HB_CusB"/>
    <property type="match status" value="1"/>
</dbReference>
<dbReference type="Gene3D" id="6.10.140.730">
    <property type="match status" value="1"/>
</dbReference>
<evidence type="ECO:0000313" key="11">
    <source>
        <dbReference type="Proteomes" id="UP000628854"/>
    </source>
</evidence>
<comment type="caution">
    <text evidence="10">The sequence shown here is derived from an EMBL/GenBank/DDBJ whole genome shotgun (WGS) entry which is preliminary data.</text>
</comment>
<dbReference type="EMBL" id="BMKF01000004">
    <property type="protein sequence ID" value="GGB81733.1"/>
    <property type="molecule type" value="Genomic_DNA"/>
</dbReference>